<sequence length="373" mass="41476">MSTTTTPKLRTRKPTGIIPWPVILLEGEEKAGKSFEAARFTGCEKTGQAYWLELGEDTADEYANVPGADYVIIEHNGTYRDILEQLEAVHAEAKRAAAAKEPPVVLVIDSVSLLWRMLVNWTQERGRRSNSGQNKLRFDPDAEIKPGMNLWNDAVERWNRALYLVRTMPAIVVLLARGKEVTAVDGNGDPIPKTKTWRVEGHKHLAFDASVWVRMLRGDDRAYVVGARSLRFQVPREGKPKPVANFSIEHLVFDLLGCTPHTQPHQAPELAGDLTQPWLRKVEKTAKEDGVEGLKKLWPKVGATKGLSRDEINVIRSAIERAAADLQNPREMGDPIADPSSEAAKLRAAAAAQQEQQSEPDPFDDDPDWMSAA</sequence>
<name>A0ABV9BE66_9ACTN</name>
<comment type="caution">
    <text evidence="2">The sequence shown here is derived from an EMBL/GenBank/DDBJ whole genome shotgun (WGS) entry which is preliminary data.</text>
</comment>
<reference evidence="3" key="1">
    <citation type="journal article" date="2019" name="Int. J. Syst. Evol. Microbiol.">
        <title>The Global Catalogue of Microorganisms (GCM) 10K type strain sequencing project: providing services to taxonomists for standard genome sequencing and annotation.</title>
        <authorList>
            <consortium name="The Broad Institute Genomics Platform"/>
            <consortium name="The Broad Institute Genome Sequencing Center for Infectious Disease"/>
            <person name="Wu L."/>
            <person name="Ma J."/>
        </authorList>
    </citation>
    <scope>NUCLEOTIDE SEQUENCE [LARGE SCALE GENOMIC DNA]</scope>
    <source>
        <strain evidence="3">CECT 8064</strain>
    </source>
</reference>
<dbReference type="Proteomes" id="UP001595990">
    <property type="component" value="Unassembled WGS sequence"/>
</dbReference>
<proteinExistence type="predicted"/>
<feature type="compositionally biased region" description="Acidic residues" evidence="1">
    <location>
        <begin position="361"/>
        <end position="373"/>
    </location>
</feature>
<gene>
    <name evidence="2" type="ORF">ACFPEN_04895</name>
</gene>
<evidence type="ECO:0000313" key="2">
    <source>
        <dbReference type="EMBL" id="MFC4512270.1"/>
    </source>
</evidence>
<feature type="region of interest" description="Disordered" evidence="1">
    <location>
        <begin position="325"/>
        <end position="373"/>
    </location>
</feature>
<protein>
    <submittedName>
        <fullName evidence="2">AAA family ATPase</fullName>
    </submittedName>
</protein>
<evidence type="ECO:0000256" key="1">
    <source>
        <dbReference type="SAM" id="MobiDB-lite"/>
    </source>
</evidence>
<dbReference type="EMBL" id="JBHSFS010000002">
    <property type="protein sequence ID" value="MFC4512270.1"/>
    <property type="molecule type" value="Genomic_DNA"/>
</dbReference>
<organism evidence="2 3">
    <name type="scientific">Streptomyces ehimensis</name>
    <dbReference type="NCBI Taxonomy" id="68195"/>
    <lineage>
        <taxon>Bacteria</taxon>
        <taxon>Bacillati</taxon>
        <taxon>Actinomycetota</taxon>
        <taxon>Actinomycetes</taxon>
        <taxon>Kitasatosporales</taxon>
        <taxon>Streptomycetaceae</taxon>
        <taxon>Streptomyces</taxon>
    </lineage>
</organism>
<dbReference type="Pfam" id="PF13479">
    <property type="entry name" value="AAA_24"/>
    <property type="match status" value="1"/>
</dbReference>
<dbReference type="RefSeq" id="WP_417922346.1">
    <property type="nucleotide sequence ID" value="NZ_JBHSFS010000002.1"/>
</dbReference>
<accession>A0ABV9BE66</accession>
<keyword evidence="3" id="KW-1185">Reference proteome</keyword>
<feature type="compositionally biased region" description="Low complexity" evidence="1">
    <location>
        <begin position="340"/>
        <end position="359"/>
    </location>
</feature>
<evidence type="ECO:0000313" key="3">
    <source>
        <dbReference type="Proteomes" id="UP001595990"/>
    </source>
</evidence>